<dbReference type="AlphaFoldDB" id="A0AAQ1G8U0"/>
<dbReference type="GO" id="GO:0016891">
    <property type="term" value="F:RNA endonuclease activity producing 5'-phosphomonoesters, hydrolytic mechanism"/>
    <property type="evidence" value="ECO:0007669"/>
    <property type="project" value="TreeGrafter"/>
</dbReference>
<dbReference type="Gene3D" id="3.30.870.10">
    <property type="entry name" value="Endonuclease Chain A"/>
    <property type="match status" value="2"/>
</dbReference>
<protein>
    <recommendedName>
        <fullName evidence="3">phospholipase D</fullName>
        <ecNumber evidence="3">3.1.4.4</ecNumber>
    </recommendedName>
</protein>
<proteinExistence type="inferred from homology"/>
<accession>A0AAQ1G8U0</accession>
<dbReference type="RefSeq" id="WP_088276251.1">
    <property type="nucleotide sequence ID" value="NZ_FNVE01000008.1"/>
</dbReference>
<dbReference type="CDD" id="cd09129">
    <property type="entry name" value="PLDc_unchar2_1"/>
    <property type="match status" value="1"/>
</dbReference>
<dbReference type="GO" id="GO:0016042">
    <property type="term" value="P:lipid catabolic process"/>
    <property type="evidence" value="ECO:0007669"/>
    <property type="project" value="UniProtKB-KW"/>
</dbReference>
<dbReference type="SUPFAM" id="SSF56024">
    <property type="entry name" value="Phospholipase D/nuclease"/>
    <property type="match status" value="2"/>
</dbReference>
<gene>
    <name evidence="8" type="ORF">SAMN05216586_10886</name>
</gene>
<feature type="domain" description="Phospholipase D-like" evidence="7">
    <location>
        <begin position="299"/>
        <end position="441"/>
    </location>
</feature>
<keyword evidence="6" id="KW-0443">Lipid metabolism</keyword>
<comment type="catalytic activity">
    <reaction evidence="1">
        <text>a 1,2-diacyl-sn-glycero-3-phosphocholine + H2O = a 1,2-diacyl-sn-glycero-3-phosphate + choline + H(+)</text>
        <dbReference type="Rhea" id="RHEA:14445"/>
        <dbReference type="ChEBI" id="CHEBI:15354"/>
        <dbReference type="ChEBI" id="CHEBI:15377"/>
        <dbReference type="ChEBI" id="CHEBI:15378"/>
        <dbReference type="ChEBI" id="CHEBI:57643"/>
        <dbReference type="ChEBI" id="CHEBI:58608"/>
        <dbReference type="EC" id="3.1.4.4"/>
    </reaction>
</comment>
<dbReference type="PANTHER" id="PTHR43856">
    <property type="entry name" value="CARDIOLIPIN HYDROLASE"/>
    <property type="match status" value="1"/>
</dbReference>
<evidence type="ECO:0000256" key="5">
    <source>
        <dbReference type="ARBA" id="ARBA00022963"/>
    </source>
</evidence>
<dbReference type="InterPro" id="IPR025202">
    <property type="entry name" value="PLD-like_dom"/>
</dbReference>
<comment type="caution">
    <text evidence="8">The sequence shown here is derived from an EMBL/GenBank/DDBJ whole genome shotgun (WGS) entry which is preliminary data.</text>
</comment>
<evidence type="ECO:0000313" key="9">
    <source>
        <dbReference type="Proteomes" id="UP000243518"/>
    </source>
</evidence>
<dbReference type="Pfam" id="PF13091">
    <property type="entry name" value="PLDc_2"/>
    <property type="match status" value="1"/>
</dbReference>
<sequence>MLTTNLLRLGVLLLATAILVACLIAAWRPMPAGLSASTPLRPADDALLLFDQTWRDSNGDEQIRQEIMDHILALIGEARELLVIDMFLFNDFAGTDSYRPLSAELTEALIRARQQHPEMPVVLITDPFNTLYGGLEPAHFARLRAAGVDLVMTDLSRLPASNPLWTGIWSLCCSYLGNSTEGGWLPNPVGPGKVTLRSYLHLLNFRANHRKTLVVGTGSEWKALVTSMNPHDASSRHDNSAAQFSGAAALDLLQTERAVALLSGYPAAINWPSAPALDTRPAAGNQLQVLTEGEIERGLLQLINSAQGNDQLDVEVFYLSSRPIIEALIAARERGTRIRVMLDPNRDAFGREKNGIPNRQAAWDLHDAGIEVRWCATVGEQCHRKWVRLDRADGSAELITGSANFTRRNLHDLNLETSVRLVSRSDDPQISTQRADFERQWQNANGAVYSLPYADFADHSRWRYLVYRFMEASGLSTF</sequence>
<reference evidence="8 9" key="1">
    <citation type="submission" date="2016-10" db="EMBL/GenBank/DDBJ databases">
        <authorList>
            <person name="Varghese N."/>
            <person name="Submissions S."/>
        </authorList>
    </citation>
    <scope>NUCLEOTIDE SEQUENCE [LARGE SCALE GENOMIC DNA]</scope>
    <source>
        <strain evidence="8 9">CECT 8317</strain>
    </source>
</reference>
<organism evidence="8 9">
    <name type="scientific">Halopseudomonas aestusnigri</name>
    <dbReference type="NCBI Taxonomy" id="857252"/>
    <lineage>
        <taxon>Bacteria</taxon>
        <taxon>Pseudomonadati</taxon>
        <taxon>Pseudomonadota</taxon>
        <taxon>Gammaproteobacteria</taxon>
        <taxon>Pseudomonadales</taxon>
        <taxon>Pseudomonadaceae</taxon>
        <taxon>Halopseudomonas</taxon>
    </lineage>
</organism>
<comment type="similarity">
    <text evidence="2">Belongs to the phospholipase D family.</text>
</comment>
<evidence type="ECO:0000259" key="7">
    <source>
        <dbReference type="Pfam" id="PF13091"/>
    </source>
</evidence>
<evidence type="ECO:0000256" key="2">
    <source>
        <dbReference type="ARBA" id="ARBA00008664"/>
    </source>
</evidence>
<dbReference type="Proteomes" id="UP000243518">
    <property type="component" value="Unassembled WGS sequence"/>
</dbReference>
<evidence type="ECO:0000313" key="8">
    <source>
        <dbReference type="EMBL" id="SEG50799.1"/>
    </source>
</evidence>
<keyword evidence="4" id="KW-0378">Hydrolase</keyword>
<name>A0AAQ1G8U0_9GAMM</name>
<dbReference type="GO" id="GO:0004630">
    <property type="term" value="F:phospholipase D activity"/>
    <property type="evidence" value="ECO:0007669"/>
    <property type="project" value="UniProtKB-EC"/>
</dbReference>
<evidence type="ECO:0000256" key="3">
    <source>
        <dbReference type="ARBA" id="ARBA00012027"/>
    </source>
</evidence>
<evidence type="ECO:0000256" key="1">
    <source>
        <dbReference type="ARBA" id="ARBA00000798"/>
    </source>
</evidence>
<evidence type="ECO:0000256" key="4">
    <source>
        <dbReference type="ARBA" id="ARBA00022801"/>
    </source>
</evidence>
<keyword evidence="9" id="KW-1185">Reference proteome</keyword>
<evidence type="ECO:0000256" key="6">
    <source>
        <dbReference type="ARBA" id="ARBA00023098"/>
    </source>
</evidence>
<dbReference type="InterPro" id="IPR051406">
    <property type="entry name" value="PLD_domain"/>
</dbReference>
<dbReference type="PANTHER" id="PTHR43856:SF1">
    <property type="entry name" value="MITOCHONDRIAL CARDIOLIPIN HYDROLASE"/>
    <property type="match status" value="1"/>
</dbReference>
<keyword evidence="5" id="KW-0442">Lipid degradation</keyword>
<dbReference type="EC" id="3.1.4.4" evidence="3"/>
<dbReference type="EMBL" id="FNVE01000008">
    <property type="protein sequence ID" value="SEG50799.1"/>
    <property type="molecule type" value="Genomic_DNA"/>
</dbReference>